<feature type="compositionally biased region" description="Gly residues" evidence="9">
    <location>
        <begin position="858"/>
        <end position="868"/>
    </location>
</feature>
<keyword evidence="12" id="KW-1185">Reference proteome</keyword>
<feature type="compositionally biased region" description="Basic and acidic residues" evidence="9">
    <location>
        <begin position="384"/>
        <end position="398"/>
    </location>
</feature>
<name>A0A1Y2J3E3_TRAC3</name>
<dbReference type="InterPro" id="IPR024943">
    <property type="entry name" value="Enhancer_polycomb"/>
</dbReference>
<dbReference type="Pfam" id="PF10513">
    <property type="entry name" value="EPL1"/>
    <property type="match status" value="1"/>
</dbReference>
<evidence type="ECO:0000256" key="4">
    <source>
        <dbReference type="ARBA" id="ARBA00023163"/>
    </source>
</evidence>
<dbReference type="EMBL" id="KZ084087">
    <property type="protein sequence ID" value="OSD07935.1"/>
    <property type="molecule type" value="Genomic_DNA"/>
</dbReference>
<sequence>MPRATHPGPAALRNRNRVTNKTRLKVIKDSIELDSIVLDEDEEKARVVSTAGVDAEDANEEHLQAVLSAASRHSTRTTRAADKEPPPAAYIPTPDSTGIVSNYEELYPPGRWKDPITYVKSSDTVEESISFALANGFIYYMDERDKEWLDKNNQEARGEGTSAQGAMSGTSTRSGRSAKAKGKEPDYAQPVAMNEDEFELVMSIFEKVTHEKTEFLHHGLEQGAPFPPFSDYQDTFASPLKQEMFAVYQVPDWVPSPQQMLRYARVVYPYWRERRLERGGHRIIPTVNLDETDTLNESYICFRRREIKAVRKTRASQASYSDRMLRLQTELGSALDLVRFVRQREDLKRDAHSQNRLVWDKRRGFADLKRVHPSLGSKEDEELFLDKEKPPKKPRVESSRPALRIRHPRESGDLASPIAHPEPQIRPKEREAAIRNQIEQELQQRKEKDKQWEDASDFPYQASPASYGARLFKFHSPSRSSASSTLSDDEVEQIRAVRLRRGRGGRILVDRRCSVKLRPAVFGENGQDQDSDLLKRLEERYRYDDDDVPAVGPGGPDEQDRKLIDEYQPRHLVTTMSLLSEQDHRTFVTDPSIHVTTSEGRQQVVWPFQPGQPCHIPVMRPPIPTSARQPSVPPIPSISSASASSAGAVNGTPISVPTQVKKLATTTPLPSVRLSGAGNRVPSGSVVSGGQPSGSAHSTPPSSATSNGFAEAQAAAAEKAENAAKAAGQGSPNGLAGPQDATNTTISTAASVPTKPLSSTAAVNVPNMPNGYHMAAVNGYMPKAGYMHPNAHHNGLNIQQLQSVSAFLPDNGVNIALRQPGAYVMPNGAYPMQMAGARPMQWSVTGQRSPHALAADGTNGGDGAGAQMGAGSPPRAPSTNGVRTPQLARAIPMPNANHALGAGQGRASPANHMARLATPHSPSPHMLSPNMGAAQAANVHSSPTRAPQPAIPTPSPSLQTRQVVGGSGAAGY</sequence>
<dbReference type="GO" id="GO:0006357">
    <property type="term" value="P:regulation of transcription by RNA polymerase II"/>
    <property type="evidence" value="ECO:0007669"/>
    <property type="project" value="InterPro"/>
</dbReference>
<keyword evidence="3 7" id="KW-0805">Transcription regulation</keyword>
<evidence type="ECO:0000256" key="8">
    <source>
        <dbReference type="SAM" id="Coils"/>
    </source>
</evidence>
<evidence type="ECO:0000313" key="12">
    <source>
        <dbReference type="Proteomes" id="UP000193067"/>
    </source>
</evidence>
<feature type="compositionally biased region" description="Low complexity" evidence="9">
    <location>
        <begin position="681"/>
        <end position="727"/>
    </location>
</feature>
<evidence type="ECO:0000256" key="7">
    <source>
        <dbReference type="RuleBase" id="RU361124"/>
    </source>
</evidence>
<dbReference type="PANTHER" id="PTHR14898">
    <property type="entry name" value="ENHANCER OF POLYCOMB"/>
    <property type="match status" value="1"/>
</dbReference>
<reference evidence="11 12" key="1">
    <citation type="journal article" date="2015" name="Biotechnol. Biofuels">
        <title>Enhanced degradation of softwood versus hardwood by the white-rot fungus Pycnoporus coccineus.</title>
        <authorList>
            <person name="Couturier M."/>
            <person name="Navarro D."/>
            <person name="Chevret D."/>
            <person name="Henrissat B."/>
            <person name="Piumi F."/>
            <person name="Ruiz-Duenas F.J."/>
            <person name="Martinez A.T."/>
            <person name="Grigoriev I.V."/>
            <person name="Riley R."/>
            <person name="Lipzen A."/>
            <person name="Berrin J.G."/>
            <person name="Master E.R."/>
            <person name="Rosso M.N."/>
        </authorList>
    </citation>
    <scope>NUCLEOTIDE SEQUENCE [LARGE SCALE GENOMIC DNA]</scope>
    <source>
        <strain evidence="11 12">BRFM310</strain>
    </source>
</reference>
<dbReference type="STRING" id="1353009.A0A1Y2J3E3"/>
<gene>
    <name evidence="11" type="ORF">PYCCODRAFT_1430118</name>
</gene>
<keyword evidence="8" id="KW-0175">Coiled coil</keyword>
<feature type="region of interest" description="Disordered" evidence="9">
    <location>
        <begin position="618"/>
        <end position="650"/>
    </location>
</feature>
<evidence type="ECO:0000313" key="11">
    <source>
        <dbReference type="EMBL" id="OSD07935.1"/>
    </source>
</evidence>
<dbReference type="OrthoDB" id="435275at2759"/>
<dbReference type="AlphaFoldDB" id="A0A1Y2J3E3"/>
<evidence type="ECO:0000256" key="3">
    <source>
        <dbReference type="ARBA" id="ARBA00023015"/>
    </source>
</evidence>
<comment type="function">
    <text evidence="6">Component of the NuA4 histone acetyltransferase complex which is involved in transcriptional activation of selected genes principally by acetylation of nucleosomal histone H4 and H2A. The NuA4 complex is also involved in DNA repair. Involved in gene silencing by neighboring heterochromatin, blockage of the silencing spreading along the chromosome, and required for cell cycle progression through G2/M.</text>
</comment>
<protein>
    <recommendedName>
        <fullName evidence="7">Enhancer of polycomb-like protein</fullName>
    </recommendedName>
</protein>
<feature type="compositionally biased region" description="Low complexity" evidence="9">
    <location>
        <begin position="637"/>
        <end position="649"/>
    </location>
</feature>
<dbReference type="GO" id="GO:0005634">
    <property type="term" value="C:nucleus"/>
    <property type="evidence" value="ECO:0007669"/>
    <property type="project" value="UniProtKB-SubCell"/>
</dbReference>
<keyword evidence="5 7" id="KW-0539">Nucleus</keyword>
<keyword evidence="4 7" id="KW-0804">Transcription</keyword>
<proteinExistence type="inferred from homology"/>
<feature type="coiled-coil region" evidence="8">
    <location>
        <begin position="428"/>
        <end position="455"/>
    </location>
</feature>
<evidence type="ECO:0000256" key="2">
    <source>
        <dbReference type="ARBA" id="ARBA00008035"/>
    </source>
</evidence>
<feature type="region of interest" description="Disordered" evidence="9">
    <location>
        <begin position="379"/>
        <end position="427"/>
    </location>
</feature>
<feature type="region of interest" description="Disordered" evidence="9">
    <location>
        <begin position="852"/>
        <end position="882"/>
    </location>
</feature>
<dbReference type="InterPro" id="IPR019542">
    <property type="entry name" value="Enhancer_polycomb-like_N"/>
</dbReference>
<feature type="region of interest" description="Disordered" evidence="9">
    <location>
        <begin position="667"/>
        <end position="742"/>
    </location>
</feature>
<evidence type="ECO:0000256" key="9">
    <source>
        <dbReference type="SAM" id="MobiDB-lite"/>
    </source>
</evidence>
<evidence type="ECO:0000259" key="10">
    <source>
        <dbReference type="Pfam" id="PF10513"/>
    </source>
</evidence>
<evidence type="ECO:0000256" key="1">
    <source>
        <dbReference type="ARBA" id="ARBA00004123"/>
    </source>
</evidence>
<feature type="compositionally biased region" description="Polar residues" evidence="9">
    <location>
        <begin position="161"/>
        <end position="175"/>
    </location>
</feature>
<evidence type="ECO:0000256" key="5">
    <source>
        <dbReference type="ARBA" id="ARBA00023242"/>
    </source>
</evidence>
<evidence type="ECO:0000256" key="6">
    <source>
        <dbReference type="ARBA" id="ARBA00025513"/>
    </source>
</evidence>
<feature type="domain" description="Enhancer of polycomb-like N-terminal" evidence="10">
    <location>
        <begin position="15"/>
        <end position="207"/>
    </location>
</feature>
<feature type="region of interest" description="Disordered" evidence="9">
    <location>
        <begin position="69"/>
        <end position="97"/>
    </location>
</feature>
<feature type="region of interest" description="Disordered" evidence="9">
    <location>
        <begin position="896"/>
        <end position="972"/>
    </location>
</feature>
<comment type="subcellular location">
    <subcellularLocation>
        <location evidence="1 7">Nucleus</location>
    </subcellularLocation>
</comment>
<dbReference type="Proteomes" id="UP000193067">
    <property type="component" value="Unassembled WGS sequence"/>
</dbReference>
<dbReference type="GO" id="GO:0035267">
    <property type="term" value="C:NuA4 histone acetyltransferase complex"/>
    <property type="evidence" value="ECO:0007669"/>
    <property type="project" value="InterPro"/>
</dbReference>
<accession>A0A1Y2J3E3</accession>
<organism evidence="11 12">
    <name type="scientific">Trametes coccinea (strain BRFM310)</name>
    <name type="common">Pycnoporus coccineus</name>
    <dbReference type="NCBI Taxonomy" id="1353009"/>
    <lineage>
        <taxon>Eukaryota</taxon>
        <taxon>Fungi</taxon>
        <taxon>Dikarya</taxon>
        <taxon>Basidiomycota</taxon>
        <taxon>Agaricomycotina</taxon>
        <taxon>Agaricomycetes</taxon>
        <taxon>Polyporales</taxon>
        <taxon>Polyporaceae</taxon>
        <taxon>Trametes</taxon>
    </lineage>
</organism>
<comment type="similarity">
    <text evidence="2 7">Belongs to the enhancer of polycomb family.</text>
</comment>
<feature type="region of interest" description="Disordered" evidence="9">
    <location>
        <begin position="154"/>
        <end position="188"/>
    </location>
</feature>